<organism evidence="1 2">
    <name type="scientific">Enterocloster bolteae 90B8</name>
    <dbReference type="NCBI Taxonomy" id="997897"/>
    <lineage>
        <taxon>Bacteria</taxon>
        <taxon>Bacillati</taxon>
        <taxon>Bacillota</taxon>
        <taxon>Clostridia</taxon>
        <taxon>Lachnospirales</taxon>
        <taxon>Lachnospiraceae</taxon>
        <taxon>Enterocloster</taxon>
    </lineage>
</organism>
<evidence type="ECO:0000313" key="2">
    <source>
        <dbReference type="Proteomes" id="UP000013041"/>
    </source>
</evidence>
<comment type="caution">
    <text evidence="1">The sequence shown here is derived from an EMBL/GenBank/DDBJ whole genome shotgun (WGS) entry which is preliminary data.</text>
</comment>
<dbReference type="Proteomes" id="UP000013041">
    <property type="component" value="Unassembled WGS sequence"/>
</dbReference>
<evidence type="ECO:0000313" key="1">
    <source>
        <dbReference type="EMBL" id="ENZ38143.1"/>
    </source>
</evidence>
<dbReference type="EMBL" id="AGYG01000019">
    <property type="protein sequence ID" value="ENZ38143.1"/>
    <property type="molecule type" value="Genomic_DNA"/>
</dbReference>
<sequence length="81" mass="9389">MIKNWFIMKKKEIILKITLYTAIEKVIAEQKEITTLLSNLFTVLKDVPLNELKDEFLEKLAEIIHDQAEAERNGETSIKGD</sequence>
<dbReference type="HOGENOM" id="CLU_2583493_0_0_9"/>
<dbReference type="RefSeq" id="WP_002572435.1">
    <property type="nucleotide sequence ID" value="NZ_KB851154.1"/>
</dbReference>
<reference evidence="1 2" key="1">
    <citation type="submission" date="2013-01" db="EMBL/GenBank/DDBJ databases">
        <title>The Genome Sequence of Clostridium bolteae 90B8.</title>
        <authorList>
            <consortium name="The Broad Institute Genome Sequencing Platform"/>
            <person name="Earl A."/>
            <person name="Ward D."/>
            <person name="Feldgarden M."/>
            <person name="Gevers D."/>
            <person name="Courvalin P."/>
            <person name="Lambert T."/>
            <person name="Walker B."/>
            <person name="Young S.K."/>
            <person name="Zeng Q."/>
            <person name="Gargeya S."/>
            <person name="Fitzgerald M."/>
            <person name="Haas B."/>
            <person name="Abouelleil A."/>
            <person name="Alvarado L."/>
            <person name="Arachchi H.M."/>
            <person name="Berlin A.M."/>
            <person name="Chapman S.B."/>
            <person name="Dewar J."/>
            <person name="Goldberg J."/>
            <person name="Griggs A."/>
            <person name="Gujja S."/>
            <person name="Hansen M."/>
            <person name="Howarth C."/>
            <person name="Imamovic A."/>
            <person name="Larimer J."/>
            <person name="McCowan C."/>
            <person name="Murphy C."/>
            <person name="Neiman D."/>
            <person name="Pearson M."/>
            <person name="Priest M."/>
            <person name="Roberts A."/>
            <person name="Saif S."/>
            <person name="Shea T."/>
            <person name="Sisk P."/>
            <person name="Sykes S."/>
            <person name="Wortman J."/>
            <person name="Nusbaum C."/>
            <person name="Birren B."/>
        </authorList>
    </citation>
    <scope>NUCLEOTIDE SEQUENCE [LARGE SCALE GENOMIC DNA]</scope>
    <source>
        <strain evidence="1 2">90B8</strain>
    </source>
</reference>
<gene>
    <name evidence="1" type="ORF">HMPREF1097_02729</name>
</gene>
<accession>R0AP30</accession>
<protein>
    <submittedName>
        <fullName evidence="1">Uncharacterized protein</fullName>
    </submittedName>
</protein>
<proteinExistence type="predicted"/>
<name>R0AP30_9FIRM</name>
<dbReference type="AlphaFoldDB" id="R0AP30"/>
<dbReference type="PATRIC" id="fig|997897.5.peg.2878"/>